<keyword evidence="2" id="KW-0732">Signal</keyword>
<reference evidence="5" key="3">
    <citation type="submission" date="2015-06" db="UniProtKB">
        <authorList>
            <consortium name="EnsemblMetazoa"/>
        </authorList>
    </citation>
    <scope>IDENTIFICATION</scope>
</reference>
<evidence type="ECO:0000256" key="1">
    <source>
        <dbReference type="SAM" id="Phobius"/>
    </source>
</evidence>
<evidence type="ECO:0000256" key="2">
    <source>
        <dbReference type="SAM" id="SignalP"/>
    </source>
</evidence>
<name>R7UGD7_CAPTE</name>
<evidence type="ECO:0000313" key="5">
    <source>
        <dbReference type="EnsemblMetazoa" id="CapteP222179"/>
    </source>
</evidence>
<dbReference type="HOGENOM" id="CLU_007874_3_2_1"/>
<evidence type="ECO:0000313" key="6">
    <source>
        <dbReference type="Proteomes" id="UP000014760"/>
    </source>
</evidence>
<proteinExistence type="predicted"/>
<dbReference type="EMBL" id="AMQN01007774">
    <property type="status" value="NOT_ANNOTATED_CDS"/>
    <property type="molecule type" value="Genomic_DNA"/>
</dbReference>
<feature type="signal peptide" evidence="2">
    <location>
        <begin position="1"/>
        <end position="21"/>
    </location>
</feature>
<keyword evidence="6" id="KW-1185">Reference proteome</keyword>
<evidence type="ECO:0000313" key="4">
    <source>
        <dbReference type="EMBL" id="ELU05579.1"/>
    </source>
</evidence>
<reference evidence="4 6" key="2">
    <citation type="journal article" date="2013" name="Nature">
        <title>Insights into bilaterian evolution from three spiralian genomes.</title>
        <authorList>
            <person name="Simakov O."/>
            <person name="Marletaz F."/>
            <person name="Cho S.J."/>
            <person name="Edsinger-Gonzales E."/>
            <person name="Havlak P."/>
            <person name="Hellsten U."/>
            <person name="Kuo D.H."/>
            <person name="Larsson T."/>
            <person name="Lv J."/>
            <person name="Arendt D."/>
            <person name="Savage R."/>
            <person name="Osoegawa K."/>
            <person name="de Jong P."/>
            <person name="Grimwood J."/>
            <person name="Chapman J.A."/>
            <person name="Shapiro H."/>
            <person name="Aerts A."/>
            <person name="Otillar R.P."/>
            <person name="Terry A.Y."/>
            <person name="Boore J.L."/>
            <person name="Grigoriev I.V."/>
            <person name="Lindberg D.R."/>
            <person name="Seaver E.C."/>
            <person name="Weisblat D.A."/>
            <person name="Putnam N.H."/>
            <person name="Rokhsar D.S."/>
        </authorList>
    </citation>
    <scope>NUCLEOTIDE SEQUENCE</scope>
    <source>
        <strain evidence="4 6">I ESC-2004</strain>
    </source>
</reference>
<dbReference type="OrthoDB" id="207378at2759"/>
<accession>R7UGD7</accession>
<dbReference type="Pfam" id="PF20146">
    <property type="entry name" value="NRF"/>
    <property type="match status" value="1"/>
</dbReference>
<dbReference type="Pfam" id="PF01757">
    <property type="entry name" value="Acyl_transf_3"/>
    <property type="match status" value="1"/>
</dbReference>
<keyword evidence="1" id="KW-1133">Transmembrane helix</keyword>
<sequence length="589" mass="65292">MALHNKYIWVIALLVTTGVSGQRELDQVARKLNTVNRAASDGFLRKLSLAEHKIRFVRLLEEGHPTAQRTTLAPDGVTKVLVSDECGADIAGFLEGLAQGELWAIQMLDATAKPPSGILDGALVWPGLYKKCRNIKTNQNTVGNYCAATLTSTQNTSTPLAQVSAGLCLPQSCTETDVLALTEIILSSTIYDILFHKHGLTQVIQSGEFQSISAGSSPESLPTTSASGIKPKGTRYGTGSISVSFEEEELHNASRSCYEKRQSKAIQCYLAFSAYTNACKILTVSGLSKDRTLAPIHGIRFISMTWVILGHSLVYGISVIGNISIIFDFSQDFAFQAILNASVSVDTFFLISGALMAFLMLAEMDKRGDPFAIPWHKVYFHRFWRLTPPYMLVIGAYTALYEYLGEGPFWQQHNNMVQLCRDNWWQNLLYINNFSNPMKLCMGHTWYLANDMQFFVLSPLFLIPLFLKPIVGFVLISLATSASMASVIILTLQKDLPIAFPSLLDPVQGANFVEYMTNVYLPFWARIGPYLIGILLGYALFYTSNAARKYNQTWFFLAFVVTSYAAAFVFSLLFEAPMIGLEKVLVGSK</sequence>
<evidence type="ECO:0000259" key="3">
    <source>
        <dbReference type="SMART" id="SM00703"/>
    </source>
</evidence>
<feature type="chain" id="PRO_5008787984" description="Nose resistant-to-fluoxetine protein N-terminal domain-containing protein" evidence="2">
    <location>
        <begin position="22"/>
        <end position="589"/>
    </location>
</feature>
<dbReference type="InterPro" id="IPR002656">
    <property type="entry name" value="Acyl_transf_3_dom"/>
</dbReference>
<dbReference type="InterPro" id="IPR052728">
    <property type="entry name" value="O2_lipid_transport_reg"/>
</dbReference>
<feature type="domain" description="Nose resistant-to-fluoxetine protein N-terminal" evidence="3">
    <location>
        <begin position="83"/>
        <end position="197"/>
    </location>
</feature>
<dbReference type="SMART" id="SM00703">
    <property type="entry name" value="NRF"/>
    <property type="match status" value="1"/>
</dbReference>
<dbReference type="OMA" id="TADREPY"/>
<dbReference type="PANTHER" id="PTHR11161">
    <property type="entry name" value="O-ACYLTRANSFERASE"/>
    <property type="match status" value="1"/>
</dbReference>
<dbReference type="EnsemblMetazoa" id="CapteT222179">
    <property type="protein sequence ID" value="CapteP222179"/>
    <property type="gene ID" value="CapteG222179"/>
</dbReference>
<feature type="transmembrane region" description="Helical" evidence="1">
    <location>
        <begin position="523"/>
        <end position="542"/>
    </location>
</feature>
<dbReference type="Proteomes" id="UP000014760">
    <property type="component" value="Unassembled WGS sequence"/>
</dbReference>
<gene>
    <name evidence="4" type="ORF">CAPTEDRAFT_222179</name>
</gene>
<feature type="transmembrane region" description="Helical" evidence="1">
    <location>
        <begin position="299"/>
        <end position="327"/>
    </location>
</feature>
<keyword evidence="1" id="KW-0812">Transmembrane</keyword>
<dbReference type="InterPro" id="IPR006621">
    <property type="entry name" value="Nose-resist-to-fluoxetine_N"/>
</dbReference>
<reference evidence="6" key="1">
    <citation type="submission" date="2012-12" db="EMBL/GenBank/DDBJ databases">
        <authorList>
            <person name="Hellsten U."/>
            <person name="Grimwood J."/>
            <person name="Chapman J.A."/>
            <person name="Shapiro H."/>
            <person name="Aerts A."/>
            <person name="Otillar R.P."/>
            <person name="Terry A.Y."/>
            <person name="Boore J.L."/>
            <person name="Simakov O."/>
            <person name="Marletaz F."/>
            <person name="Cho S.-J."/>
            <person name="Edsinger-Gonzales E."/>
            <person name="Havlak P."/>
            <person name="Kuo D.-H."/>
            <person name="Larsson T."/>
            <person name="Lv J."/>
            <person name="Arendt D."/>
            <person name="Savage R."/>
            <person name="Osoegawa K."/>
            <person name="de Jong P."/>
            <person name="Lindberg D.R."/>
            <person name="Seaver E.C."/>
            <person name="Weisblat D.A."/>
            <person name="Putnam N.H."/>
            <person name="Grigoriev I.V."/>
            <person name="Rokhsar D.S."/>
        </authorList>
    </citation>
    <scope>NUCLEOTIDE SEQUENCE</scope>
    <source>
        <strain evidence="6">I ESC-2004</strain>
    </source>
</reference>
<dbReference type="AlphaFoldDB" id="R7UGD7"/>
<protein>
    <recommendedName>
        <fullName evidence="3">Nose resistant-to-fluoxetine protein N-terminal domain-containing protein</fullName>
    </recommendedName>
</protein>
<feature type="transmembrane region" description="Helical" evidence="1">
    <location>
        <begin position="333"/>
        <end position="362"/>
    </location>
</feature>
<dbReference type="EMBL" id="KB301365">
    <property type="protein sequence ID" value="ELU05579.1"/>
    <property type="molecule type" value="Genomic_DNA"/>
</dbReference>
<organism evidence="4">
    <name type="scientific">Capitella teleta</name>
    <name type="common">Polychaete worm</name>
    <dbReference type="NCBI Taxonomy" id="283909"/>
    <lineage>
        <taxon>Eukaryota</taxon>
        <taxon>Metazoa</taxon>
        <taxon>Spiralia</taxon>
        <taxon>Lophotrochozoa</taxon>
        <taxon>Annelida</taxon>
        <taxon>Polychaeta</taxon>
        <taxon>Sedentaria</taxon>
        <taxon>Scolecida</taxon>
        <taxon>Capitellidae</taxon>
        <taxon>Capitella</taxon>
    </lineage>
</organism>
<feature type="transmembrane region" description="Helical" evidence="1">
    <location>
        <begin position="554"/>
        <end position="574"/>
    </location>
</feature>
<dbReference type="EMBL" id="AMQN01007773">
    <property type="status" value="NOT_ANNOTATED_CDS"/>
    <property type="molecule type" value="Genomic_DNA"/>
</dbReference>
<feature type="transmembrane region" description="Helical" evidence="1">
    <location>
        <begin position="383"/>
        <end position="401"/>
    </location>
</feature>
<keyword evidence="1" id="KW-0472">Membrane</keyword>
<dbReference type="PANTHER" id="PTHR11161:SF0">
    <property type="entry name" value="O-ACYLTRANSFERASE LIKE PROTEIN"/>
    <property type="match status" value="1"/>
</dbReference>
<dbReference type="GO" id="GO:0016747">
    <property type="term" value="F:acyltransferase activity, transferring groups other than amino-acyl groups"/>
    <property type="evidence" value="ECO:0007669"/>
    <property type="project" value="InterPro"/>
</dbReference>